<evidence type="ECO:0000313" key="4">
    <source>
        <dbReference type="EMBL" id="KZV97151.1"/>
    </source>
</evidence>
<dbReference type="EMBL" id="KV425934">
    <property type="protein sequence ID" value="KZV97151.1"/>
    <property type="molecule type" value="Genomic_DNA"/>
</dbReference>
<dbReference type="InParanoid" id="A0A165L015"/>
<feature type="signal peptide" evidence="3">
    <location>
        <begin position="1"/>
        <end position="20"/>
    </location>
</feature>
<protein>
    <submittedName>
        <fullName evidence="4">Uncharacterized protein</fullName>
    </submittedName>
</protein>
<feature type="region of interest" description="Disordered" evidence="1">
    <location>
        <begin position="228"/>
        <end position="277"/>
    </location>
</feature>
<feature type="transmembrane region" description="Helical" evidence="2">
    <location>
        <begin position="191"/>
        <end position="216"/>
    </location>
</feature>
<keyword evidence="2" id="KW-0472">Membrane</keyword>
<feature type="compositionally biased region" description="Polar residues" evidence="1">
    <location>
        <begin position="258"/>
        <end position="268"/>
    </location>
</feature>
<evidence type="ECO:0000256" key="2">
    <source>
        <dbReference type="SAM" id="Phobius"/>
    </source>
</evidence>
<evidence type="ECO:0000256" key="3">
    <source>
        <dbReference type="SAM" id="SignalP"/>
    </source>
</evidence>
<feature type="region of interest" description="Disordered" evidence="1">
    <location>
        <begin position="163"/>
        <end position="186"/>
    </location>
</feature>
<gene>
    <name evidence="4" type="ORF">EXIGLDRAFT_731662</name>
</gene>
<keyword evidence="2" id="KW-1133">Transmembrane helix</keyword>
<name>A0A165L015_EXIGL</name>
<feature type="compositionally biased region" description="Polar residues" evidence="1">
    <location>
        <begin position="171"/>
        <end position="183"/>
    </location>
</feature>
<organism evidence="4 5">
    <name type="scientific">Exidia glandulosa HHB12029</name>
    <dbReference type="NCBI Taxonomy" id="1314781"/>
    <lineage>
        <taxon>Eukaryota</taxon>
        <taxon>Fungi</taxon>
        <taxon>Dikarya</taxon>
        <taxon>Basidiomycota</taxon>
        <taxon>Agaricomycotina</taxon>
        <taxon>Agaricomycetes</taxon>
        <taxon>Auriculariales</taxon>
        <taxon>Exidiaceae</taxon>
        <taxon>Exidia</taxon>
    </lineage>
</organism>
<dbReference type="Proteomes" id="UP000077266">
    <property type="component" value="Unassembled WGS sequence"/>
</dbReference>
<proteinExistence type="predicted"/>
<dbReference type="AlphaFoldDB" id="A0A165L015"/>
<keyword evidence="3" id="KW-0732">Signal</keyword>
<keyword evidence="2" id="KW-0812">Transmembrane</keyword>
<evidence type="ECO:0000256" key="1">
    <source>
        <dbReference type="SAM" id="MobiDB-lite"/>
    </source>
</evidence>
<feature type="chain" id="PRO_5007861426" evidence="3">
    <location>
        <begin position="21"/>
        <end position="277"/>
    </location>
</feature>
<keyword evidence="5" id="KW-1185">Reference proteome</keyword>
<evidence type="ECO:0000313" key="5">
    <source>
        <dbReference type="Proteomes" id="UP000077266"/>
    </source>
</evidence>
<sequence>MPSVWGLSAVLLALTAVVDAQHNVTVEESDPALVYTPSISAWYPSVNPQKLTNGTLDRDYFHGGGYVAIGLPGATVSFTFNGSYIAYYSDQNNNHGSMTVALDSKTMTLSSYNADSVPQVKLFEAFVDPDVPNHTITLTCLEFKNIGLDYFLYTAATPAVISSNTESSSSPVTPTQGPTSPRSTVTRTAPATVTIVAAILAAIGWTAAFVFAFLFLRLRRQVATSTAYRPQSWERSMPEPLSLPPSEFPTESEIPVTASASSKRTLMQSPPAYSEDR</sequence>
<dbReference type="Gene3D" id="2.60.120.260">
    <property type="entry name" value="Galactose-binding domain-like"/>
    <property type="match status" value="1"/>
</dbReference>
<accession>A0A165L015</accession>
<dbReference type="OrthoDB" id="3258237at2759"/>
<reference evidence="4 5" key="1">
    <citation type="journal article" date="2016" name="Mol. Biol. Evol.">
        <title>Comparative Genomics of Early-Diverging Mushroom-Forming Fungi Provides Insights into the Origins of Lignocellulose Decay Capabilities.</title>
        <authorList>
            <person name="Nagy L.G."/>
            <person name="Riley R."/>
            <person name="Tritt A."/>
            <person name="Adam C."/>
            <person name="Daum C."/>
            <person name="Floudas D."/>
            <person name="Sun H."/>
            <person name="Yadav J.S."/>
            <person name="Pangilinan J."/>
            <person name="Larsson K.H."/>
            <person name="Matsuura K."/>
            <person name="Barry K."/>
            <person name="Labutti K."/>
            <person name="Kuo R."/>
            <person name="Ohm R.A."/>
            <person name="Bhattacharya S.S."/>
            <person name="Shirouzu T."/>
            <person name="Yoshinaga Y."/>
            <person name="Martin F.M."/>
            <person name="Grigoriev I.V."/>
            <person name="Hibbett D.S."/>
        </authorList>
    </citation>
    <scope>NUCLEOTIDE SEQUENCE [LARGE SCALE GENOMIC DNA]</scope>
    <source>
        <strain evidence="4 5">HHB12029</strain>
    </source>
</reference>